<keyword evidence="1" id="KW-0472">Membrane</keyword>
<proteinExistence type="predicted"/>
<dbReference type="InterPro" id="IPR007750">
    <property type="entry name" value="DUF674"/>
</dbReference>
<dbReference type="Pfam" id="PF05056">
    <property type="entry name" value="DUF674"/>
    <property type="match status" value="1"/>
</dbReference>
<reference evidence="2" key="2">
    <citation type="submission" date="2020-07" db="EMBL/GenBank/DDBJ databases">
        <authorList>
            <person name="Vera ALvarez R."/>
            <person name="Arias-Moreno D.M."/>
            <person name="Jimenez-Jacinto V."/>
            <person name="Jimenez-Bremont J.F."/>
            <person name="Swaminathan K."/>
            <person name="Moose S.P."/>
            <person name="Guerrero-Gonzalez M.L."/>
            <person name="Marino-Ramirez L."/>
            <person name="Landsman D."/>
            <person name="Rodriguez-Kessler M."/>
            <person name="Delgado-Sanchez P."/>
        </authorList>
    </citation>
    <scope>NUCLEOTIDE SEQUENCE</scope>
    <source>
        <tissue evidence="2">Cladode</tissue>
    </source>
</reference>
<name>A0A7C9AN52_OPUST</name>
<dbReference type="AlphaFoldDB" id="A0A7C9AN52"/>
<reference evidence="2" key="1">
    <citation type="journal article" date="2013" name="J. Plant Res.">
        <title>Effect of fungi and light on seed germination of three Opuntia species from semiarid lands of central Mexico.</title>
        <authorList>
            <person name="Delgado-Sanchez P."/>
            <person name="Jimenez-Bremont J.F."/>
            <person name="Guerrero-Gonzalez Mde L."/>
            <person name="Flores J."/>
        </authorList>
    </citation>
    <scope>NUCLEOTIDE SEQUENCE</scope>
    <source>
        <tissue evidence="2">Cladode</tissue>
    </source>
</reference>
<keyword evidence="1" id="KW-0812">Transmembrane</keyword>
<feature type="transmembrane region" description="Helical" evidence="1">
    <location>
        <begin position="31"/>
        <end position="50"/>
    </location>
</feature>
<keyword evidence="1" id="KW-1133">Transmembrane helix</keyword>
<sequence length="185" mass="20477">MGEETNHKLSLKLLVDKRANKVLFAEADKDFVDFLFHIMLLPIGAIVRFLKMKDDKIGCLGDLYKSIEALSSNYIHPNVSKDRVLKPTSSSYPPNFLLPTDGSAGPTGTRKFYMCSYYPSSHYSYVSDAPGAVCPSCNHDMSHEVTYVGPKSSKADMSASTYGYVKGVVTYMVMDNLEMTTLSLS</sequence>
<evidence type="ECO:0000256" key="1">
    <source>
        <dbReference type="SAM" id="Phobius"/>
    </source>
</evidence>
<dbReference type="EMBL" id="GISG01252922">
    <property type="protein sequence ID" value="MBA4671940.1"/>
    <property type="molecule type" value="Transcribed_RNA"/>
</dbReference>
<dbReference type="PANTHER" id="PTHR33103">
    <property type="entry name" value="OS01G0153900 PROTEIN"/>
    <property type="match status" value="1"/>
</dbReference>
<protein>
    <recommendedName>
        <fullName evidence="3">DUF674 domain-containing protein</fullName>
    </recommendedName>
</protein>
<dbReference type="PANTHER" id="PTHR33103:SF19">
    <property type="entry name" value="OS09G0544700 PROTEIN"/>
    <property type="match status" value="1"/>
</dbReference>
<accession>A0A7C9AN52</accession>
<organism evidence="2">
    <name type="scientific">Opuntia streptacantha</name>
    <name type="common">Prickly pear cactus</name>
    <name type="synonym">Opuntia cardona</name>
    <dbReference type="NCBI Taxonomy" id="393608"/>
    <lineage>
        <taxon>Eukaryota</taxon>
        <taxon>Viridiplantae</taxon>
        <taxon>Streptophyta</taxon>
        <taxon>Embryophyta</taxon>
        <taxon>Tracheophyta</taxon>
        <taxon>Spermatophyta</taxon>
        <taxon>Magnoliopsida</taxon>
        <taxon>eudicotyledons</taxon>
        <taxon>Gunneridae</taxon>
        <taxon>Pentapetalae</taxon>
        <taxon>Caryophyllales</taxon>
        <taxon>Cactineae</taxon>
        <taxon>Cactaceae</taxon>
        <taxon>Opuntioideae</taxon>
        <taxon>Opuntia</taxon>
    </lineage>
</organism>
<evidence type="ECO:0008006" key="3">
    <source>
        <dbReference type="Google" id="ProtNLM"/>
    </source>
</evidence>
<evidence type="ECO:0000313" key="2">
    <source>
        <dbReference type="EMBL" id="MBA4671939.1"/>
    </source>
</evidence>
<dbReference type="EMBL" id="GISG01252921">
    <property type="protein sequence ID" value="MBA4671939.1"/>
    <property type="molecule type" value="Transcribed_RNA"/>
</dbReference>